<reference evidence="2 3" key="1">
    <citation type="submission" date="2019-07" db="EMBL/GenBank/DDBJ databases">
        <title>Genomics analysis of Aphanomyces spp. identifies a new class of oomycete effector associated with host adaptation.</title>
        <authorList>
            <person name="Gaulin E."/>
        </authorList>
    </citation>
    <scope>NUCLEOTIDE SEQUENCE [LARGE SCALE GENOMIC DNA]</scope>
    <source>
        <strain evidence="2 3">ATCC 201684</strain>
    </source>
</reference>
<protein>
    <submittedName>
        <fullName evidence="2">Uncharacterized protein</fullName>
    </submittedName>
</protein>
<sequence>MDAACGDEDWLSVPPTHGLICSSNKVKEVDSKRGRSNSSTKESDSKRRQIEEKPSLPVPAPTVAIPEPNRRESMAINSINQTIKTLNLKLVDKKLQKGKFYLRDSSLSDWEAFVTSEDQQLKSTNMEWIDGKIFIVELPSRQHEEFIPELFAVLRAATHTGSNFLAIIGAAYQTNIRRLETDLCLAPRRVLG</sequence>
<gene>
    <name evidence="2" type="ORF">Ae201684_017938</name>
</gene>
<dbReference type="AlphaFoldDB" id="A0A6G0W748"/>
<keyword evidence="3" id="KW-1185">Reference proteome</keyword>
<evidence type="ECO:0000256" key="1">
    <source>
        <dbReference type="SAM" id="MobiDB-lite"/>
    </source>
</evidence>
<accession>A0A6G0W748</accession>
<organism evidence="2 3">
    <name type="scientific">Aphanomyces euteiches</name>
    <dbReference type="NCBI Taxonomy" id="100861"/>
    <lineage>
        <taxon>Eukaryota</taxon>
        <taxon>Sar</taxon>
        <taxon>Stramenopiles</taxon>
        <taxon>Oomycota</taxon>
        <taxon>Saprolegniomycetes</taxon>
        <taxon>Saprolegniales</taxon>
        <taxon>Verrucalvaceae</taxon>
        <taxon>Aphanomyces</taxon>
    </lineage>
</organism>
<proteinExistence type="predicted"/>
<name>A0A6G0W748_9STRA</name>
<dbReference type="Proteomes" id="UP000481153">
    <property type="component" value="Unassembled WGS sequence"/>
</dbReference>
<dbReference type="VEuPathDB" id="FungiDB:AeMF1_017344"/>
<evidence type="ECO:0000313" key="2">
    <source>
        <dbReference type="EMBL" id="KAF0723067.1"/>
    </source>
</evidence>
<comment type="caution">
    <text evidence="2">The sequence shown here is derived from an EMBL/GenBank/DDBJ whole genome shotgun (WGS) entry which is preliminary data.</text>
</comment>
<feature type="region of interest" description="Disordered" evidence="1">
    <location>
        <begin position="23"/>
        <end position="71"/>
    </location>
</feature>
<evidence type="ECO:0000313" key="3">
    <source>
        <dbReference type="Proteomes" id="UP000481153"/>
    </source>
</evidence>
<feature type="compositionally biased region" description="Basic and acidic residues" evidence="1">
    <location>
        <begin position="41"/>
        <end position="54"/>
    </location>
</feature>
<dbReference type="EMBL" id="VJMJ01000317">
    <property type="protein sequence ID" value="KAF0723067.1"/>
    <property type="molecule type" value="Genomic_DNA"/>
</dbReference>